<dbReference type="Proteomes" id="UP000308600">
    <property type="component" value="Unassembled WGS sequence"/>
</dbReference>
<keyword evidence="2" id="KW-1185">Reference proteome</keyword>
<proteinExistence type="predicted"/>
<evidence type="ECO:0000313" key="1">
    <source>
        <dbReference type="EMBL" id="TFK65744.1"/>
    </source>
</evidence>
<organism evidence="1 2">
    <name type="scientific">Pluteus cervinus</name>
    <dbReference type="NCBI Taxonomy" id="181527"/>
    <lineage>
        <taxon>Eukaryota</taxon>
        <taxon>Fungi</taxon>
        <taxon>Dikarya</taxon>
        <taxon>Basidiomycota</taxon>
        <taxon>Agaricomycotina</taxon>
        <taxon>Agaricomycetes</taxon>
        <taxon>Agaricomycetidae</taxon>
        <taxon>Agaricales</taxon>
        <taxon>Pluteineae</taxon>
        <taxon>Pluteaceae</taxon>
        <taxon>Pluteus</taxon>
    </lineage>
</organism>
<sequence length="291" mass="33895">MPNPHFPPELEQEIFVYAVQNRIQDATNLFLVAKRVQEWLLPVVFKVVIVYDKRLFPIRFNDLSQFKSYGRYIEHLLLSSDFQTDHRPQILQQSLAQCPNITNLALTWFRPQIPLESLTSLSHLTCLCIAADYLVCRIADIHQDVRNINEIAVALTHSCTSITSSPALFPKITHLEAFGARWRRQHGDLFLTMLAYHFPGVTHISHNQTPFVELTLQKFKELKALVWWDSFGDELKVVEDSERHIHDERIVPLVRDWAGDWEREARGRGMGVWSFADNILEGRRKAREELK</sequence>
<evidence type="ECO:0000313" key="2">
    <source>
        <dbReference type="Proteomes" id="UP000308600"/>
    </source>
</evidence>
<accession>A0ACD3AK52</accession>
<gene>
    <name evidence="1" type="ORF">BDN72DRAFT_900441</name>
</gene>
<reference evidence="1 2" key="1">
    <citation type="journal article" date="2019" name="Nat. Ecol. Evol.">
        <title>Megaphylogeny resolves global patterns of mushroom evolution.</title>
        <authorList>
            <person name="Varga T."/>
            <person name="Krizsan K."/>
            <person name="Foldi C."/>
            <person name="Dima B."/>
            <person name="Sanchez-Garcia M."/>
            <person name="Sanchez-Ramirez S."/>
            <person name="Szollosi G.J."/>
            <person name="Szarkandi J.G."/>
            <person name="Papp V."/>
            <person name="Albert L."/>
            <person name="Andreopoulos W."/>
            <person name="Angelini C."/>
            <person name="Antonin V."/>
            <person name="Barry K.W."/>
            <person name="Bougher N.L."/>
            <person name="Buchanan P."/>
            <person name="Buyck B."/>
            <person name="Bense V."/>
            <person name="Catcheside P."/>
            <person name="Chovatia M."/>
            <person name="Cooper J."/>
            <person name="Damon W."/>
            <person name="Desjardin D."/>
            <person name="Finy P."/>
            <person name="Geml J."/>
            <person name="Haridas S."/>
            <person name="Hughes K."/>
            <person name="Justo A."/>
            <person name="Karasinski D."/>
            <person name="Kautmanova I."/>
            <person name="Kiss B."/>
            <person name="Kocsube S."/>
            <person name="Kotiranta H."/>
            <person name="LaButti K.M."/>
            <person name="Lechner B.E."/>
            <person name="Liimatainen K."/>
            <person name="Lipzen A."/>
            <person name="Lukacs Z."/>
            <person name="Mihaltcheva S."/>
            <person name="Morgado L.N."/>
            <person name="Niskanen T."/>
            <person name="Noordeloos M.E."/>
            <person name="Ohm R.A."/>
            <person name="Ortiz-Santana B."/>
            <person name="Ovrebo C."/>
            <person name="Racz N."/>
            <person name="Riley R."/>
            <person name="Savchenko A."/>
            <person name="Shiryaev A."/>
            <person name="Soop K."/>
            <person name="Spirin V."/>
            <person name="Szebenyi C."/>
            <person name="Tomsovsky M."/>
            <person name="Tulloss R.E."/>
            <person name="Uehling J."/>
            <person name="Grigoriev I.V."/>
            <person name="Vagvolgyi C."/>
            <person name="Papp T."/>
            <person name="Martin F.M."/>
            <person name="Miettinen O."/>
            <person name="Hibbett D.S."/>
            <person name="Nagy L.G."/>
        </authorList>
    </citation>
    <scope>NUCLEOTIDE SEQUENCE [LARGE SCALE GENOMIC DNA]</scope>
    <source>
        <strain evidence="1 2">NL-1719</strain>
    </source>
</reference>
<name>A0ACD3AK52_9AGAR</name>
<dbReference type="EMBL" id="ML208427">
    <property type="protein sequence ID" value="TFK65744.1"/>
    <property type="molecule type" value="Genomic_DNA"/>
</dbReference>
<protein>
    <submittedName>
        <fullName evidence="1">Uncharacterized protein</fullName>
    </submittedName>
</protein>